<dbReference type="InterPro" id="IPR058625">
    <property type="entry name" value="MdtA-like_BSH"/>
</dbReference>
<evidence type="ECO:0000256" key="3">
    <source>
        <dbReference type="ARBA" id="ARBA00022448"/>
    </source>
</evidence>
<dbReference type="InterPro" id="IPR058627">
    <property type="entry name" value="MdtA-like_C"/>
</dbReference>
<evidence type="ECO:0000259" key="8">
    <source>
        <dbReference type="Pfam" id="PF25944"/>
    </source>
</evidence>
<evidence type="ECO:0000313" key="10">
    <source>
        <dbReference type="EMBL" id="GGC10644.1"/>
    </source>
</evidence>
<evidence type="ECO:0000256" key="4">
    <source>
        <dbReference type="ARBA" id="ARBA00023054"/>
    </source>
</evidence>
<gene>
    <name evidence="10" type="ORF">GCM10007205_19700</name>
</gene>
<dbReference type="Gene3D" id="6.10.140.1990">
    <property type="match status" value="1"/>
</dbReference>
<accession>A0A8J2XZG5</accession>
<name>A0A8J2XZG5_9BURK</name>
<dbReference type="GO" id="GO:0015562">
    <property type="term" value="F:efflux transmembrane transporter activity"/>
    <property type="evidence" value="ECO:0007669"/>
    <property type="project" value="TreeGrafter"/>
</dbReference>
<evidence type="ECO:0008006" key="12">
    <source>
        <dbReference type="Google" id="ProtNLM"/>
    </source>
</evidence>
<dbReference type="InterPro" id="IPR006143">
    <property type="entry name" value="RND_pump_MFP"/>
</dbReference>
<feature type="domain" description="Multidrug resistance protein MdtA-like beta-barrel" evidence="8">
    <location>
        <begin position="222"/>
        <end position="296"/>
    </location>
</feature>
<feature type="compositionally biased region" description="Polar residues" evidence="6">
    <location>
        <begin position="468"/>
        <end position="477"/>
    </location>
</feature>
<dbReference type="GO" id="GO:1990195">
    <property type="term" value="C:macrolide transmembrane transporter complex"/>
    <property type="evidence" value="ECO:0007669"/>
    <property type="project" value="InterPro"/>
</dbReference>
<feature type="compositionally biased region" description="Low complexity" evidence="6">
    <location>
        <begin position="383"/>
        <end position="393"/>
    </location>
</feature>
<evidence type="ECO:0000313" key="11">
    <source>
        <dbReference type="Proteomes" id="UP000620266"/>
    </source>
</evidence>
<evidence type="ECO:0000259" key="9">
    <source>
        <dbReference type="Pfam" id="PF25967"/>
    </source>
</evidence>
<dbReference type="EMBL" id="BMCG01000003">
    <property type="protein sequence ID" value="GGC10644.1"/>
    <property type="molecule type" value="Genomic_DNA"/>
</dbReference>
<dbReference type="Pfam" id="PF25917">
    <property type="entry name" value="BSH_RND"/>
    <property type="match status" value="1"/>
</dbReference>
<keyword evidence="3" id="KW-0813">Transport</keyword>
<dbReference type="NCBIfam" id="TIGR01730">
    <property type="entry name" value="RND_mfp"/>
    <property type="match status" value="1"/>
</dbReference>
<reference evidence="10" key="2">
    <citation type="submission" date="2020-09" db="EMBL/GenBank/DDBJ databases">
        <authorList>
            <person name="Sun Q."/>
            <person name="Sedlacek I."/>
        </authorList>
    </citation>
    <scope>NUCLEOTIDE SEQUENCE</scope>
    <source>
        <strain evidence="10">CCM 7086</strain>
    </source>
</reference>
<organism evidence="10 11">
    <name type="scientific">Oxalicibacterium flavum</name>
    <dbReference type="NCBI Taxonomy" id="179467"/>
    <lineage>
        <taxon>Bacteria</taxon>
        <taxon>Pseudomonadati</taxon>
        <taxon>Pseudomonadota</taxon>
        <taxon>Betaproteobacteria</taxon>
        <taxon>Burkholderiales</taxon>
        <taxon>Oxalobacteraceae</taxon>
        <taxon>Oxalicibacterium</taxon>
    </lineage>
</organism>
<dbReference type="GO" id="GO:1990961">
    <property type="term" value="P:xenobiotic detoxification by transmembrane export across the plasma membrane"/>
    <property type="evidence" value="ECO:0007669"/>
    <property type="project" value="InterPro"/>
</dbReference>
<feature type="region of interest" description="Disordered" evidence="6">
    <location>
        <begin position="468"/>
        <end position="495"/>
    </location>
</feature>
<dbReference type="GO" id="GO:0019898">
    <property type="term" value="C:extrinsic component of membrane"/>
    <property type="evidence" value="ECO:0007669"/>
    <property type="project" value="InterPro"/>
</dbReference>
<feature type="compositionally biased region" description="Polar residues" evidence="6">
    <location>
        <begin position="416"/>
        <end position="425"/>
    </location>
</feature>
<dbReference type="InterPro" id="IPR030190">
    <property type="entry name" value="MacA_alpha-hairpin_sf"/>
</dbReference>
<protein>
    <recommendedName>
        <fullName evidence="12">Efflux transporter periplasmic adaptor subunit</fullName>
    </recommendedName>
</protein>
<dbReference type="Gene3D" id="2.40.420.20">
    <property type="match status" value="1"/>
</dbReference>
<keyword evidence="11" id="KW-1185">Reference proteome</keyword>
<dbReference type="InterPro" id="IPR058626">
    <property type="entry name" value="MdtA-like_b-barrel"/>
</dbReference>
<feature type="compositionally biased region" description="Basic and acidic residues" evidence="6">
    <location>
        <begin position="346"/>
        <end position="373"/>
    </location>
</feature>
<evidence type="ECO:0000256" key="6">
    <source>
        <dbReference type="SAM" id="MobiDB-lite"/>
    </source>
</evidence>
<dbReference type="Gene3D" id="2.40.50.100">
    <property type="match status" value="1"/>
</dbReference>
<comment type="similarity">
    <text evidence="2">Belongs to the membrane fusion protein (MFP) (TC 8.A.1) family.</text>
</comment>
<evidence type="ECO:0000256" key="1">
    <source>
        <dbReference type="ARBA" id="ARBA00004236"/>
    </source>
</evidence>
<dbReference type="Proteomes" id="UP000620266">
    <property type="component" value="Unassembled WGS sequence"/>
</dbReference>
<dbReference type="Gene3D" id="2.40.30.170">
    <property type="match status" value="1"/>
</dbReference>
<feature type="region of interest" description="Disordered" evidence="6">
    <location>
        <begin position="319"/>
        <end position="429"/>
    </location>
</feature>
<dbReference type="SUPFAM" id="SSF111369">
    <property type="entry name" value="HlyD-like secretion proteins"/>
    <property type="match status" value="1"/>
</dbReference>
<evidence type="ECO:0000259" key="7">
    <source>
        <dbReference type="Pfam" id="PF25917"/>
    </source>
</evidence>
<feature type="domain" description="Multidrug resistance protein MdtA-like C-terminal permuted SH3" evidence="9">
    <location>
        <begin position="423"/>
        <end position="466"/>
    </location>
</feature>
<dbReference type="Pfam" id="PF25944">
    <property type="entry name" value="Beta-barrel_RND"/>
    <property type="match status" value="1"/>
</dbReference>
<dbReference type="Pfam" id="PF25967">
    <property type="entry name" value="RND-MFP_C"/>
    <property type="match status" value="1"/>
</dbReference>
<dbReference type="AlphaFoldDB" id="A0A8J2XZG5"/>
<evidence type="ECO:0000256" key="5">
    <source>
        <dbReference type="SAM" id="Coils"/>
    </source>
</evidence>
<reference evidence="10" key="1">
    <citation type="journal article" date="2014" name="Int. J. Syst. Evol. Microbiol.">
        <title>Complete genome sequence of Corynebacterium casei LMG S-19264T (=DSM 44701T), isolated from a smear-ripened cheese.</title>
        <authorList>
            <consortium name="US DOE Joint Genome Institute (JGI-PGF)"/>
            <person name="Walter F."/>
            <person name="Albersmeier A."/>
            <person name="Kalinowski J."/>
            <person name="Ruckert C."/>
        </authorList>
    </citation>
    <scope>NUCLEOTIDE SEQUENCE</scope>
    <source>
        <strain evidence="10">CCM 7086</strain>
    </source>
</reference>
<dbReference type="GO" id="GO:1990281">
    <property type="term" value="C:efflux pump complex"/>
    <property type="evidence" value="ECO:0007669"/>
    <property type="project" value="TreeGrafter"/>
</dbReference>
<comment type="caution">
    <text evidence="10">The sequence shown here is derived from an EMBL/GenBank/DDBJ whole genome shotgun (WGS) entry which is preliminary data.</text>
</comment>
<feature type="coiled-coil region" evidence="5">
    <location>
        <begin position="108"/>
        <end position="180"/>
    </location>
</feature>
<feature type="domain" description="Multidrug resistance protein MdtA-like barrel-sandwich hybrid" evidence="7">
    <location>
        <begin position="61"/>
        <end position="215"/>
    </location>
</feature>
<dbReference type="PANTHER" id="PTHR30469">
    <property type="entry name" value="MULTIDRUG RESISTANCE PROTEIN MDTA"/>
    <property type="match status" value="1"/>
</dbReference>
<evidence type="ECO:0000256" key="2">
    <source>
        <dbReference type="ARBA" id="ARBA00009477"/>
    </source>
</evidence>
<keyword evidence="4 5" id="KW-0175">Coiled coil</keyword>
<sequence length="495" mass="52936">MLNRYTLTGALIVLLALGGYWGWQKINAKKNALNQYQVTAIERGDIEDLVTATGTVQPLEYVDVGAQVSGQLKKLHVEIGSVVKEGDLLAEIDPTVLRATVDARRAGLRNQIASKKNQEAQLALAEIQYTRQKNLFAEDATTRESLQTAETTLRSARAQIEAIQAQIEQTESSLRADEANLNYAKIYAPMSGTVVSVTARQGQTLNANQSAPTILRVADLSTMTVQTQVSEAEVGKLRKDMEVYFTTLGSQGRRWYGKLRKLEPTPTVTNNVVLYNALFDVPNRNQALLPNMTTQVFFIASSAKDALLVPTAAVTLTRGGSRAAGAAGTGTVGASAGNNFANMTPEQRRAAFEKMSPEERAAMRERRQRERGEGNGSGTEKGAAPAAATAAPAVDDKTAGAASEDAQPDSSGLPGANQQAQNKTGTVRVVDGDNNIETRTIELGVTTRVQMQVLSGLKEGDRVITGFKQAQQDSSRPSGVAGMPPGMGGTPMRSR</sequence>
<comment type="subcellular location">
    <subcellularLocation>
        <location evidence="1">Cell membrane</location>
    </subcellularLocation>
</comment>
<dbReference type="PANTHER" id="PTHR30469:SF33">
    <property type="entry name" value="SLR1207 PROTEIN"/>
    <property type="match status" value="1"/>
</dbReference>
<dbReference type="GO" id="GO:0030313">
    <property type="term" value="C:cell envelope"/>
    <property type="evidence" value="ECO:0007669"/>
    <property type="project" value="UniProtKB-SubCell"/>
</dbReference>
<proteinExistence type="inferred from homology"/>